<evidence type="ECO:0000256" key="1">
    <source>
        <dbReference type="ARBA" id="ARBA00004123"/>
    </source>
</evidence>
<dbReference type="Pfam" id="PF09649">
    <property type="entry name" value="CHZ"/>
    <property type="match status" value="1"/>
</dbReference>
<reference evidence="6" key="1">
    <citation type="submission" date="2018-02" db="EMBL/GenBank/DDBJ databases">
        <title>Rhizophora mucronata_Transcriptome.</title>
        <authorList>
            <person name="Meera S.P."/>
            <person name="Sreeshan A."/>
            <person name="Augustine A."/>
        </authorList>
    </citation>
    <scope>NUCLEOTIDE SEQUENCE</scope>
    <source>
        <tissue evidence="6">Leaf</tissue>
    </source>
</reference>
<dbReference type="AlphaFoldDB" id="A0A2P2MDQ6"/>
<organism evidence="6">
    <name type="scientific">Rhizophora mucronata</name>
    <name type="common">Asiatic mangrove</name>
    <dbReference type="NCBI Taxonomy" id="61149"/>
    <lineage>
        <taxon>Eukaryota</taxon>
        <taxon>Viridiplantae</taxon>
        <taxon>Streptophyta</taxon>
        <taxon>Embryophyta</taxon>
        <taxon>Tracheophyta</taxon>
        <taxon>Spermatophyta</taxon>
        <taxon>Magnoliopsida</taxon>
        <taxon>eudicotyledons</taxon>
        <taxon>Gunneridae</taxon>
        <taxon>Pentapetalae</taxon>
        <taxon>rosids</taxon>
        <taxon>fabids</taxon>
        <taxon>Malpighiales</taxon>
        <taxon>Rhizophoraceae</taxon>
        <taxon>Rhizophora</taxon>
    </lineage>
</organism>
<comment type="subcellular location">
    <subcellularLocation>
        <location evidence="1">Nucleus</location>
    </subcellularLocation>
</comment>
<accession>A0A2P2MDQ6</accession>
<dbReference type="PANTHER" id="PTHR15410:SF2">
    <property type="entry name" value="HIRA-INTERACTING PROTEIN 3"/>
    <property type="match status" value="1"/>
</dbReference>
<evidence type="ECO:0000256" key="3">
    <source>
        <dbReference type="ARBA" id="ARBA00023242"/>
    </source>
</evidence>
<feature type="domain" description="Histone chaperone" evidence="5">
    <location>
        <begin position="56"/>
        <end position="91"/>
    </location>
</feature>
<dbReference type="SMART" id="SM01082">
    <property type="entry name" value="CHZ"/>
    <property type="match status" value="1"/>
</dbReference>
<dbReference type="EMBL" id="GGEC01047818">
    <property type="protein sequence ID" value="MBX28302.1"/>
    <property type="molecule type" value="Transcribed_RNA"/>
</dbReference>
<dbReference type="PANTHER" id="PTHR15410">
    <property type="entry name" value="HIRA-INTERACTING PROTEIN 3"/>
    <property type="match status" value="1"/>
</dbReference>
<evidence type="ECO:0000259" key="5">
    <source>
        <dbReference type="SMART" id="SM01082"/>
    </source>
</evidence>
<dbReference type="GO" id="GO:0005634">
    <property type="term" value="C:nucleus"/>
    <property type="evidence" value="ECO:0007669"/>
    <property type="project" value="UniProtKB-SubCell"/>
</dbReference>
<proteinExistence type="predicted"/>
<keyword evidence="2" id="KW-0143">Chaperone</keyword>
<evidence type="ECO:0000313" key="6">
    <source>
        <dbReference type="EMBL" id="MBX28302.1"/>
    </source>
</evidence>
<feature type="compositionally biased region" description="Acidic residues" evidence="4">
    <location>
        <begin position="93"/>
        <end position="141"/>
    </location>
</feature>
<dbReference type="InterPro" id="IPR037647">
    <property type="entry name" value="HIRIP3"/>
</dbReference>
<name>A0A2P2MDQ6_RHIMU</name>
<feature type="region of interest" description="Disordered" evidence="4">
    <location>
        <begin position="35"/>
        <end position="141"/>
    </location>
</feature>
<protein>
    <recommendedName>
        <fullName evidence="5">Histone chaperone domain-containing protein</fullName>
    </recommendedName>
</protein>
<dbReference type="InterPro" id="IPR019098">
    <property type="entry name" value="Histone_chaperone_domain_CHZ"/>
</dbReference>
<keyword evidence="3" id="KW-0539">Nucleus</keyword>
<evidence type="ECO:0000256" key="4">
    <source>
        <dbReference type="SAM" id="MobiDB-lite"/>
    </source>
</evidence>
<sequence length="141" mass="15712">MVCPCSVPPSVYKKVKQVPENKHEAQLIKELENMLSREGLSSKPSEKEIKEVRKRKERAKELEGIDTSNIVLSSRRRSTASYAPPPKPKVLDESDSDDSDEDDDEDNEEDDVNDDEGDGDIDNNGDGEGEESDEDNGEDSD</sequence>
<evidence type="ECO:0000256" key="2">
    <source>
        <dbReference type="ARBA" id="ARBA00023186"/>
    </source>
</evidence>